<evidence type="ECO:0000313" key="2">
    <source>
        <dbReference type="Proteomes" id="UP001169027"/>
    </source>
</evidence>
<accession>A0ABT8SBV6</accession>
<reference evidence="1" key="1">
    <citation type="submission" date="2023-06" db="EMBL/GenBank/DDBJ databases">
        <authorList>
            <person name="Jiang Y."/>
            <person name="Liu Q."/>
        </authorList>
    </citation>
    <scope>NUCLEOTIDE SEQUENCE</scope>
    <source>
        <strain evidence="1">CGMCC 1.12090</strain>
    </source>
</reference>
<organism evidence="1 2">
    <name type="scientific">Variovorax ginsengisoli</name>
    <dbReference type="NCBI Taxonomy" id="363844"/>
    <lineage>
        <taxon>Bacteria</taxon>
        <taxon>Pseudomonadati</taxon>
        <taxon>Pseudomonadota</taxon>
        <taxon>Betaproteobacteria</taxon>
        <taxon>Burkholderiales</taxon>
        <taxon>Comamonadaceae</taxon>
        <taxon>Variovorax</taxon>
    </lineage>
</organism>
<dbReference type="SUPFAM" id="SSF56399">
    <property type="entry name" value="ADP-ribosylation"/>
    <property type="match status" value="1"/>
</dbReference>
<name>A0ABT8SBV6_9BURK</name>
<comment type="caution">
    <text evidence="1">The sequence shown here is derived from an EMBL/GenBank/DDBJ whole genome shotgun (WGS) entry which is preliminary data.</text>
</comment>
<dbReference type="EMBL" id="JAUKVY010000027">
    <property type="protein sequence ID" value="MDO1536399.1"/>
    <property type="molecule type" value="Genomic_DNA"/>
</dbReference>
<dbReference type="RefSeq" id="WP_301814434.1">
    <property type="nucleotide sequence ID" value="NZ_JAUJZH010000027.1"/>
</dbReference>
<protein>
    <submittedName>
        <fullName evidence="1">Uncharacterized protein</fullName>
    </submittedName>
</protein>
<sequence length="202" mass="22739">MSGSAGRLVVAHHGCDRKVRDALLDGSLDLKPSSNPYDWLGPGIYFFEDDWKRALYFAQTAAANPERKYTAKPIEKPSVVGVILRVERWLDMATQEGIDEFLIAHQSLVKVMHAKGTKMPINKPASDDDKEMLLRNLDRAVFKLLHEGRMQQGLPIYQAVRGPFTQGDPVVDTSAIRRHTHIQLAVPQSDCIVGYFRVREAE</sequence>
<keyword evidence="2" id="KW-1185">Reference proteome</keyword>
<evidence type="ECO:0000313" key="1">
    <source>
        <dbReference type="EMBL" id="MDO1536399.1"/>
    </source>
</evidence>
<gene>
    <name evidence="1" type="ORF">Q2T77_29350</name>
</gene>
<dbReference type="Proteomes" id="UP001169027">
    <property type="component" value="Unassembled WGS sequence"/>
</dbReference>
<proteinExistence type="predicted"/>